<dbReference type="OrthoDB" id="3645574at2759"/>
<evidence type="ECO:0000313" key="1">
    <source>
        <dbReference type="EMBL" id="OOF98994.1"/>
    </source>
</evidence>
<dbReference type="PANTHER" id="PTHR21310">
    <property type="entry name" value="AMINOGLYCOSIDE PHOSPHOTRANSFERASE-RELATED-RELATED"/>
    <property type="match status" value="1"/>
</dbReference>
<protein>
    <recommendedName>
        <fullName evidence="3">Aminoglycoside phosphotransferase domain-containing protein</fullName>
    </recommendedName>
</protein>
<reference evidence="2" key="1">
    <citation type="journal article" date="2017" name="Genome Biol.">
        <title>Comparative genomics reveals high biological diversity and specific adaptations in the industrially and medically important fungal genus Aspergillus.</title>
        <authorList>
            <person name="de Vries R.P."/>
            <person name="Riley R."/>
            <person name="Wiebenga A."/>
            <person name="Aguilar-Osorio G."/>
            <person name="Amillis S."/>
            <person name="Uchima C.A."/>
            <person name="Anderluh G."/>
            <person name="Asadollahi M."/>
            <person name="Askin M."/>
            <person name="Barry K."/>
            <person name="Battaglia E."/>
            <person name="Bayram O."/>
            <person name="Benocci T."/>
            <person name="Braus-Stromeyer S.A."/>
            <person name="Caldana C."/>
            <person name="Canovas D."/>
            <person name="Cerqueira G.C."/>
            <person name="Chen F."/>
            <person name="Chen W."/>
            <person name="Choi C."/>
            <person name="Clum A."/>
            <person name="Dos Santos R.A."/>
            <person name="Damasio A.R."/>
            <person name="Diallinas G."/>
            <person name="Emri T."/>
            <person name="Fekete E."/>
            <person name="Flipphi M."/>
            <person name="Freyberg S."/>
            <person name="Gallo A."/>
            <person name="Gournas C."/>
            <person name="Habgood R."/>
            <person name="Hainaut M."/>
            <person name="Harispe M.L."/>
            <person name="Henrissat B."/>
            <person name="Hilden K.S."/>
            <person name="Hope R."/>
            <person name="Hossain A."/>
            <person name="Karabika E."/>
            <person name="Karaffa L."/>
            <person name="Karanyi Z."/>
            <person name="Krasevec N."/>
            <person name="Kuo A."/>
            <person name="Kusch H."/>
            <person name="LaButti K."/>
            <person name="Lagendijk E.L."/>
            <person name="Lapidus A."/>
            <person name="Levasseur A."/>
            <person name="Lindquist E."/>
            <person name="Lipzen A."/>
            <person name="Logrieco A.F."/>
            <person name="MacCabe A."/>
            <person name="Maekelae M.R."/>
            <person name="Malavazi I."/>
            <person name="Melin P."/>
            <person name="Meyer V."/>
            <person name="Mielnichuk N."/>
            <person name="Miskei M."/>
            <person name="Molnar A.P."/>
            <person name="Mule G."/>
            <person name="Ngan C.Y."/>
            <person name="Orejas M."/>
            <person name="Orosz E."/>
            <person name="Ouedraogo J.P."/>
            <person name="Overkamp K.M."/>
            <person name="Park H.-S."/>
            <person name="Perrone G."/>
            <person name="Piumi F."/>
            <person name="Punt P.J."/>
            <person name="Ram A.F."/>
            <person name="Ramon A."/>
            <person name="Rauscher S."/>
            <person name="Record E."/>
            <person name="Riano-Pachon D.M."/>
            <person name="Robert V."/>
            <person name="Roehrig J."/>
            <person name="Ruller R."/>
            <person name="Salamov A."/>
            <person name="Salih N.S."/>
            <person name="Samson R.A."/>
            <person name="Sandor E."/>
            <person name="Sanguinetti M."/>
            <person name="Schuetze T."/>
            <person name="Sepcic K."/>
            <person name="Shelest E."/>
            <person name="Sherlock G."/>
            <person name="Sophianopoulou V."/>
            <person name="Squina F.M."/>
            <person name="Sun H."/>
            <person name="Susca A."/>
            <person name="Todd R.B."/>
            <person name="Tsang A."/>
            <person name="Unkles S.E."/>
            <person name="van de Wiele N."/>
            <person name="van Rossen-Uffink D."/>
            <person name="Oliveira J.V."/>
            <person name="Vesth T.C."/>
            <person name="Visser J."/>
            <person name="Yu J.-H."/>
            <person name="Zhou M."/>
            <person name="Andersen M.R."/>
            <person name="Archer D.B."/>
            <person name="Baker S.E."/>
            <person name="Benoit I."/>
            <person name="Brakhage A.A."/>
            <person name="Braus G.H."/>
            <person name="Fischer R."/>
            <person name="Frisvad J.C."/>
            <person name="Goldman G.H."/>
            <person name="Houbraken J."/>
            <person name="Oakley B."/>
            <person name="Pocsi I."/>
            <person name="Scazzocchio C."/>
            <person name="Seiboth B."/>
            <person name="vanKuyk P.A."/>
            <person name="Wortman J."/>
            <person name="Dyer P.S."/>
            <person name="Grigoriev I.V."/>
        </authorList>
    </citation>
    <scope>NUCLEOTIDE SEQUENCE [LARGE SCALE GENOMIC DNA]</scope>
    <source>
        <strain evidence="2">ITEM 5010</strain>
    </source>
</reference>
<dbReference type="PANTHER" id="PTHR21310:SF37">
    <property type="entry name" value="AMINOGLYCOSIDE PHOSPHOTRANSFERASE DOMAIN-CONTAINING PROTEIN"/>
    <property type="match status" value="1"/>
</dbReference>
<sequence>MPTTLPLLHRQITLASALDDDDNVLQELQYPERRIQFFTYLFMNRSAIEAIVSHHLGLKGKQTCRIGEVKEWISGSFNVCIPVYIQPCSTNASKRVLIRFPLPYKVGEFQRPGNAEEKLRCEAATFIWIQENCPSIPIPHLWGFGFADGHHLTAIEHIPLFPRLIWYTRRLLSSIFGYLPPGRYVNRPAPESLQTGYLIMDYVEPTEGVMLSQSWESLRHDKCRRNNLFRGLSRIILSLAQTPFTQIGSLTLDTNGVIKLTNRPLTLRLQHLENECIPTSIDRDLTYSTTDAYLLDLLACHDSRLRHSPNSVRDEFDGQAQLSILTIMRALLPHFTSRDLRRGPFVLTLTDLHQSNIFVDGDWNVKYLVDLEWTCSRPAEMLHPPYWLTSRGVDQLEKGEHLDAFRDIHSEFMDVFEEEERLLSPKADRAFNLSHVMRKGWETGSFWFFHALDNPKGLYNMFLDHIQPIFAKLDEPRLAEFERTIAPYWSADATGFLAKKIQDKEVYESQLRHAFAAACEASDLKT</sequence>
<dbReference type="EMBL" id="KV907495">
    <property type="protein sequence ID" value="OOF98994.1"/>
    <property type="molecule type" value="Genomic_DNA"/>
</dbReference>
<dbReference type="OMA" id="MDYIGNS"/>
<organism evidence="1 2">
    <name type="scientific">Aspergillus carbonarius (strain ITEM 5010)</name>
    <dbReference type="NCBI Taxonomy" id="602072"/>
    <lineage>
        <taxon>Eukaryota</taxon>
        <taxon>Fungi</taxon>
        <taxon>Dikarya</taxon>
        <taxon>Ascomycota</taxon>
        <taxon>Pezizomycotina</taxon>
        <taxon>Eurotiomycetes</taxon>
        <taxon>Eurotiomycetidae</taxon>
        <taxon>Eurotiales</taxon>
        <taxon>Aspergillaceae</taxon>
        <taxon>Aspergillus</taxon>
        <taxon>Aspergillus subgen. Circumdati</taxon>
    </lineage>
</organism>
<dbReference type="VEuPathDB" id="FungiDB:ASPCADRAFT_162880"/>
<dbReference type="InterPro" id="IPR011009">
    <property type="entry name" value="Kinase-like_dom_sf"/>
</dbReference>
<proteinExistence type="predicted"/>
<evidence type="ECO:0000313" key="2">
    <source>
        <dbReference type="Proteomes" id="UP000188318"/>
    </source>
</evidence>
<keyword evidence="2" id="KW-1185">Reference proteome</keyword>
<dbReference type="AlphaFoldDB" id="A0A1R3RWX3"/>
<dbReference type="InterPro" id="IPR051678">
    <property type="entry name" value="AGP_Transferase"/>
</dbReference>
<gene>
    <name evidence="1" type="ORF">ASPCADRAFT_162880</name>
</gene>
<dbReference type="Proteomes" id="UP000188318">
    <property type="component" value="Unassembled WGS sequence"/>
</dbReference>
<dbReference type="SUPFAM" id="SSF56112">
    <property type="entry name" value="Protein kinase-like (PK-like)"/>
    <property type="match status" value="1"/>
</dbReference>
<accession>A0A1R3RWX3</accession>
<name>A0A1R3RWX3_ASPC5</name>
<evidence type="ECO:0008006" key="3">
    <source>
        <dbReference type="Google" id="ProtNLM"/>
    </source>
</evidence>